<dbReference type="SUPFAM" id="SSF101756">
    <property type="entry name" value="Hypothetical protein YgiW"/>
    <property type="match status" value="1"/>
</dbReference>
<dbReference type="Proteomes" id="UP001064933">
    <property type="component" value="Chromosome"/>
</dbReference>
<evidence type="ECO:0000256" key="2">
    <source>
        <dbReference type="SAM" id="MobiDB-lite"/>
    </source>
</evidence>
<evidence type="ECO:0000256" key="1">
    <source>
        <dbReference type="ARBA" id="ARBA00022729"/>
    </source>
</evidence>
<dbReference type="EMBL" id="CP104562">
    <property type="protein sequence ID" value="UXH80502.1"/>
    <property type="molecule type" value="Genomic_DNA"/>
</dbReference>
<dbReference type="NCBIfam" id="NF033674">
    <property type="entry name" value="stress_OB_fold"/>
    <property type="match status" value="1"/>
</dbReference>
<dbReference type="RefSeq" id="WP_261760319.1">
    <property type="nucleotide sequence ID" value="NZ_CP104562.2"/>
</dbReference>
<protein>
    <submittedName>
        <fullName evidence="3">NirD/YgiW/YdeI family stress tolerance protein</fullName>
    </submittedName>
</protein>
<dbReference type="PANTHER" id="PTHR36571">
    <property type="entry name" value="PROTEIN YGIW"/>
    <property type="match status" value="1"/>
</dbReference>
<evidence type="ECO:0000313" key="3">
    <source>
        <dbReference type="EMBL" id="UXH80502.1"/>
    </source>
</evidence>
<dbReference type="PANTHER" id="PTHR36571:SF1">
    <property type="entry name" value="PROTEIN YGIW"/>
    <property type="match status" value="1"/>
</dbReference>
<evidence type="ECO:0000313" key="4">
    <source>
        <dbReference type="Proteomes" id="UP001064933"/>
    </source>
</evidence>
<keyword evidence="4" id="KW-1185">Reference proteome</keyword>
<proteinExistence type="predicted"/>
<reference evidence="3" key="1">
    <citation type="submission" date="2022-10" db="EMBL/GenBank/DDBJ databases">
        <title>Characterization and whole genome sequencing of a new Roseateles species, isolated from fresh water.</title>
        <authorList>
            <person name="Guliayeva D.Y."/>
            <person name="Akhremchuk A.E."/>
            <person name="Sikolenko M.A."/>
            <person name="Valentovich L.N."/>
            <person name="Sidarenka A.V."/>
        </authorList>
    </citation>
    <scope>NUCLEOTIDE SEQUENCE</scope>
    <source>
        <strain evidence="3">BIM B-1768</strain>
    </source>
</reference>
<feature type="region of interest" description="Disordered" evidence="2">
    <location>
        <begin position="137"/>
        <end position="158"/>
    </location>
</feature>
<dbReference type="Pfam" id="PF04076">
    <property type="entry name" value="BOF"/>
    <property type="match status" value="1"/>
</dbReference>
<gene>
    <name evidence="3" type="ORF">N4261_11785</name>
</gene>
<accession>A0ABY6B646</accession>
<dbReference type="Gene3D" id="2.40.50.200">
    <property type="entry name" value="Bacterial OB-fold"/>
    <property type="match status" value="1"/>
</dbReference>
<keyword evidence="1" id="KW-0732">Signal</keyword>
<dbReference type="InterPro" id="IPR036700">
    <property type="entry name" value="BOBF_sf"/>
</dbReference>
<dbReference type="InterPro" id="IPR005220">
    <property type="entry name" value="CarO-like"/>
</dbReference>
<name>A0ABY6B646_9BURK</name>
<sequence length="158" mass="16886">MHRCTAATAEARTAATLSRRAVGKGAAALLGALFAGVSHAQYVGPTGLSLRTVKQLTEHGRDDEPARLRGRILSHDGGDHYTFADDTGRVMVEIDAHLFPPGTPIDDKRLVEITGELDRGFRSVKFDVKSMELVKASRSAALPETSTASHPAAARAKR</sequence>
<organism evidence="3 4">
    <name type="scientific">Roseateles amylovorans</name>
    <dbReference type="NCBI Taxonomy" id="2978473"/>
    <lineage>
        <taxon>Bacteria</taxon>
        <taxon>Pseudomonadati</taxon>
        <taxon>Pseudomonadota</taxon>
        <taxon>Betaproteobacteria</taxon>
        <taxon>Burkholderiales</taxon>
        <taxon>Sphaerotilaceae</taxon>
        <taxon>Roseateles</taxon>
    </lineage>
</organism>